<dbReference type="Proteomes" id="UP001259832">
    <property type="component" value="Unassembled WGS sequence"/>
</dbReference>
<dbReference type="Pfam" id="PF09799">
    <property type="entry name" value="Transmemb_17"/>
    <property type="match status" value="1"/>
</dbReference>
<evidence type="ECO:0000256" key="6">
    <source>
        <dbReference type="ARBA" id="ARBA00022692"/>
    </source>
</evidence>
<dbReference type="InterPro" id="IPR016073">
    <property type="entry name" value="Skp1_comp_POZ"/>
</dbReference>
<evidence type="ECO:0000256" key="7">
    <source>
        <dbReference type="ARBA" id="ARBA00022989"/>
    </source>
</evidence>
<dbReference type="SMART" id="SM00174">
    <property type="entry name" value="RHO"/>
    <property type="match status" value="1"/>
</dbReference>
<dbReference type="PROSITE" id="PS51419">
    <property type="entry name" value="RAB"/>
    <property type="match status" value="1"/>
</dbReference>
<evidence type="ECO:0000256" key="3">
    <source>
        <dbReference type="ARBA" id="ARBA00006270"/>
    </source>
</evidence>
<evidence type="ECO:0000259" key="11">
    <source>
        <dbReference type="Pfam" id="PF03931"/>
    </source>
</evidence>
<dbReference type="GO" id="GO:0005525">
    <property type="term" value="F:GTP binding"/>
    <property type="evidence" value="ECO:0007669"/>
    <property type="project" value="InterPro"/>
</dbReference>
<dbReference type="EMBL" id="JASMQC010000007">
    <property type="protein sequence ID" value="KAK1943509.1"/>
    <property type="molecule type" value="Genomic_DNA"/>
</dbReference>
<evidence type="ECO:0000313" key="13">
    <source>
        <dbReference type="Proteomes" id="UP001259832"/>
    </source>
</evidence>
<dbReference type="Gene3D" id="3.30.710.10">
    <property type="entry name" value="Potassium Channel Kv1.1, Chain A"/>
    <property type="match status" value="1"/>
</dbReference>
<sequence>MSQQEADAAPALDMIKLISAEGHEIYISRKCALVSGTIRAMLSGQFTESKGEITFPDISAPILEKVSHTRTARHGSRSSPLSRKSLWSCSWRPITSTANLLQPINHRAKNISSLIQSAISSASSWTLQPMLLAKQRRRARLFLQQAICFQGWFGYLFYPISGLLLRDKLVARQYSSSLSRALPICCLAVLIPADVARYYLGTRGNLRAQVFPLTAFMFLSACPVFPGLIYLTFFAEHRLPFDVAAGIIFILLLAAETLAGLLVVRELLRQEAARFLRMREFSDSNKENDERTRFLHGEDRDSKARAWHFTVSFQDHYTLRADPLRVATMSALRSMETTHKSTTVLRCKVAIVGDATVGKTALLQVLKSNGHEYPKNYVMTSDVELSTKSIAIPDTNVVVELYLFDCAGQSIFNQLDFGTVHYKGASIALVVFDVNNKESFKSCSKWYQDVRDASPNHNIPGVLLANKTDLRYNNRDAISTKEAEEFAERNDLKFFECSAQQNAGVEVAFTYIADWFHKKYQAATQRA</sequence>
<keyword evidence="6 10" id="KW-0812">Transmembrane</keyword>
<dbReference type="NCBIfam" id="TIGR00231">
    <property type="entry name" value="small_GTP"/>
    <property type="match status" value="1"/>
</dbReference>
<dbReference type="InterPro" id="IPR011333">
    <property type="entry name" value="SKP1/BTB/POZ_sf"/>
</dbReference>
<dbReference type="GO" id="GO:0016020">
    <property type="term" value="C:membrane"/>
    <property type="evidence" value="ECO:0007669"/>
    <property type="project" value="UniProtKB-SubCell"/>
</dbReference>
<proteinExistence type="inferred from homology"/>
<evidence type="ECO:0000256" key="8">
    <source>
        <dbReference type="ARBA" id="ARBA00023136"/>
    </source>
</evidence>
<keyword evidence="8 10" id="KW-0472">Membrane</keyword>
<dbReference type="PROSITE" id="PS51421">
    <property type="entry name" value="RAS"/>
    <property type="match status" value="1"/>
</dbReference>
<dbReference type="InterPro" id="IPR005225">
    <property type="entry name" value="Small_GTP-bd"/>
</dbReference>
<comment type="subcellular location">
    <subcellularLocation>
        <location evidence="2">Membrane</location>
        <topology evidence="2">Multi-pass membrane protein</topology>
    </subcellularLocation>
    <subcellularLocation>
        <location evidence="1">Nucleus</location>
    </subcellularLocation>
</comment>
<dbReference type="Pfam" id="PF03931">
    <property type="entry name" value="Skp1_POZ"/>
    <property type="match status" value="1"/>
</dbReference>
<evidence type="ECO:0000256" key="2">
    <source>
        <dbReference type="ARBA" id="ARBA00004141"/>
    </source>
</evidence>
<feature type="transmembrane region" description="Helical" evidence="10">
    <location>
        <begin position="181"/>
        <end position="200"/>
    </location>
</feature>
<evidence type="ECO:0000313" key="12">
    <source>
        <dbReference type="EMBL" id="KAK1943509.1"/>
    </source>
</evidence>
<feature type="transmembrane region" description="Helical" evidence="10">
    <location>
        <begin position="212"/>
        <end position="231"/>
    </location>
</feature>
<dbReference type="FunFam" id="3.40.50.300:FF:001447">
    <property type="entry name" value="Ras-related protein Rab-1B"/>
    <property type="match status" value="1"/>
</dbReference>
<comment type="similarity">
    <text evidence="4">Belongs to the SKP1 family.</text>
</comment>
<evidence type="ECO:0000256" key="1">
    <source>
        <dbReference type="ARBA" id="ARBA00004123"/>
    </source>
</evidence>
<feature type="transmembrane region" description="Helical" evidence="10">
    <location>
        <begin position="141"/>
        <end position="161"/>
    </location>
</feature>
<organism evidence="12 13">
    <name type="scientific">Phytophthora citrophthora</name>
    <dbReference type="NCBI Taxonomy" id="4793"/>
    <lineage>
        <taxon>Eukaryota</taxon>
        <taxon>Sar</taxon>
        <taxon>Stramenopiles</taxon>
        <taxon>Oomycota</taxon>
        <taxon>Peronosporomycetes</taxon>
        <taxon>Peronosporales</taxon>
        <taxon>Peronosporaceae</taxon>
        <taxon>Phytophthora</taxon>
    </lineage>
</organism>
<keyword evidence="7 10" id="KW-1133">Transmembrane helix</keyword>
<dbReference type="FunFam" id="3.30.710.10:FF:000035">
    <property type="entry name" value="Elongin C transcription elongation factor"/>
    <property type="match status" value="1"/>
</dbReference>
<dbReference type="InterPro" id="IPR019184">
    <property type="entry name" value="Uncharacterised_TM-17"/>
</dbReference>
<keyword evidence="13" id="KW-1185">Reference proteome</keyword>
<reference evidence="12" key="1">
    <citation type="submission" date="2023-08" db="EMBL/GenBank/DDBJ databases">
        <title>Reference Genome Resource for the Citrus Pathogen Phytophthora citrophthora.</title>
        <authorList>
            <person name="Moller H."/>
            <person name="Coetzee B."/>
            <person name="Rose L.J."/>
            <person name="Van Niekerk J.M."/>
        </authorList>
    </citation>
    <scope>NUCLEOTIDE SEQUENCE</scope>
    <source>
        <strain evidence="12">STE-U-9442</strain>
    </source>
</reference>
<evidence type="ECO:0000256" key="5">
    <source>
        <dbReference type="ARBA" id="ARBA00021347"/>
    </source>
</evidence>
<dbReference type="InterPro" id="IPR001806">
    <property type="entry name" value="Small_GTPase"/>
</dbReference>
<dbReference type="InterPro" id="IPR050209">
    <property type="entry name" value="Rab_GTPases_membrane_traffic"/>
</dbReference>
<feature type="domain" description="SKP1 component POZ" evidence="11">
    <location>
        <begin position="13"/>
        <end position="66"/>
    </location>
</feature>
<dbReference type="InterPro" id="IPR027417">
    <property type="entry name" value="P-loop_NTPase"/>
</dbReference>
<accession>A0AAD9LQV7</accession>
<comment type="similarity">
    <text evidence="3">Belongs to the small GTPase superfamily. Rab family.</text>
</comment>
<dbReference type="PROSITE" id="PS51420">
    <property type="entry name" value="RHO"/>
    <property type="match status" value="1"/>
</dbReference>
<dbReference type="AlphaFoldDB" id="A0AAD9LQV7"/>
<evidence type="ECO:0000256" key="9">
    <source>
        <dbReference type="ARBA" id="ARBA00023242"/>
    </source>
</evidence>
<evidence type="ECO:0000256" key="4">
    <source>
        <dbReference type="ARBA" id="ARBA00009993"/>
    </source>
</evidence>
<name>A0AAD9LQV7_9STRA</name>
<keyword evidence="9" id="KW-0539">Nucleus</keyword>
<protein>
    <recommendedName>
        <fullName evidence="5">Elongin-C</fullName>
    </recommendedName>
</protein>
<dbReference type="PRINTS" id="PR00449">
    <property type="entry name" value="RASTRNSFRMNG"/>
</dbReference>
<dbReference type="Pfam" id="PF00071">
    <property type="entry name" value="Ras"/>
    <property type="match status" value="1"/>
</dbReference>
<dbReference type="GO" id="GO:0005634">
    <property type="term" value="C:nucleus"/>
    <property type="evidence" value="ECO:0007669"/>
    <property type="project" value="UniProtKB-SubCell"/>
</dbReference>
<comment type="caution">
    <text evidence="12">The sequence shown here is derived from an EMBL/GenBank/DDBJ whole genome shotgun (WGS) entry which is preliminary data.</text>
</comment>
<dbReference type="SUPFAM" id="SSF52540">
    <property type="entry name" value="P-loop containing nucleoside triphosphate hydrolases"/>
    <property type="match status" value="1"/>
</dbReference>
<feature type="transmembrane region" description="Helical" evidence="10">
    <location>
        <begin position="243"/>
        <end position="264"/>
    </location>
</feature>
<dbReference type="SMART" id="SM00175">
    <property type="entry name" value="RAB"/>
    <property type="match status" value="1"/>
</dbReference>
<dbReference type="Gene3D" id="3.40.50.300">
    <property type="entry name" value="P-loop containing nucleotide triphosphate hydrolases"/>
    <property type="match status" value="1"/>
</dbReference>
<dbReference type="SMART" id="SM00173">
    <property type="entry name" value="RAS"/>
    <property type="match status" value="1"/>
</dbReference>
<gene>
    <name evidence="12" type="ORF">P3T76_004905</name>
</gene>
<evidence type="ECO:0000256" key="10">
    <source>
        <dbReference type="SAM" id="Phobius"/>
    </source>
</evidence>
<dbReference type="PANTHER" id="PTHR47979">
    <property type="entry name" value="DRAB11-RELATED"/>
    <property type="match status" value="1"/>
</dbReference>
<dbReference type="GO" id="GO:0003924">
    <property type="term" value="F:GTPase activity"/>
    <property type="evidence" value="ECO:0007669"/>
    <property type="project" value="InterPro"/>
</dbReference>
<dbReference type="GO" id="GO:0006511">
    <property type="term" value="P:ubiquitin-dependent protein catabolic process"/>
    <property type="evidence" value="ECO:0007669"/>
    <property type="project" value="InterPro"/>
</dbReference>
<dbReference type="SUPFAM" id="SSF54695">
    <property type="entry name" value="POZ domain"/>
    <property type="match status" value="1"/>
</dbReference>